<dbReference type="EMBL" id="CP019471">
    <property type="protein sequence ID" value="UQC75123.1"/>
    <property type="molecule type" value="Genomic_DNA"/>
</dbReference>
<dbReference type="KEGG" id="clup:CLUP02_01776"/>
<dbReference type="Proteomes" id="UP000830671">
    <property type="component" value="Chromosome 1"/>
</dbReference>
<name>A0A9Q8SDM9_9PEZI</name>
<sequence length="119" mass="13325">MAVPAMAPQGLSQPLLVRIEAQKRASEVPGSPKPPYMEKLPLIQYQRVIAIFFDTAHAVLFSVVRYHPALRSFVAKCSKLKAAHMSRHYPSECFISDDAANVKTAQRRELGRMFIQITG</sequence>
<dbReference type="AlphaFoldDB" id="A0A9Q8SDM9"/>
<dbReference type="GeneID" id="73335823"/>
<organism evidence="1 2">
    <name type="scientific">Colletotrichum lupini</name>
    <dbReference type="NCBI Taxonomy" id="145971"/>
    <lineage>
        <taxon>Eukaryota</taxon>
        <taxon>Fungi</taxon>
        <taxon>Dikarya</taxon>
        <taxon>Ascomycota</taxon>
        <taxon>Pezizomycotina</taxon>
        <taxon>Sordariomycetes</taxon>
        <taxon>Hypocreomycetidae</taxon>
        <taxon>Glomerellales</taxon>
        <taxon>Glomerellaceae</taxon>
        <taxon>Colletotrichum</taxon>
        <taxon>Colletotrichum acutatum species complex</taxon>
    </lineage>
</organism>
<dbReference type="RefSeq" id="XP_049136770.1">
    <property type="nucleotide sequence ID" value="XM_049280813.1"/>
</dbReference>
<proteinExistence type="predicted"/>
<gene>
    <name evidence="1" type="ORF">CLUP02_01776</name>
</gene>
<reference evidence="1" key="1">
    <citation type="journal article" date="2021" name="Mol. Plant Microbe Interact.">
        <title>Complete Genome Sequence of the Plant-Pathogenic Fungus Colletotrichum lupini.</title>
        <authorList>
            <person name="Baroncelli R."/>
            <person name="Pensec F."/>
            <person name="Da Lio D."/>
            <person name="Boufleur T."/>
            <person name="Vicente I."/>
            <person name="Sarrocco S."/>
            <person name="Picot A."/>
            <person name="Baraldi E."/>
            <person name="Sukno S."/>
            <person name="Thon M."/>
            <person name="Le Floch G."/>
        </authorList>
    </citation>
    <scope>NUCLEOTIDE SEQUENCE</scope>
    <source>
        <strain evidence="1">IMI 504893</strain>
    </source>
</reference>
<evidence type="ECO:0000313" key="1">
    <source>
        <dbReference type="EMBL" id="UQC75123.1"/>
    </source>
</evidence>
<accession>A0A9Q8SDM9</accession>
<evidence type="ECO:0000313" key="2">
    <source>
        <dbReference type="Proteomes" id="UP000830671"/>
    </source>
</evidence>
<keyword evidence="2" id="KW-1185">Reference proteome</keyword>
<protein>
    <submittedName>
        <fullName evidence="1">Uncharacterized protein</fullName>
    </submittedName>
</protein>